<dbReference type="InterPro" id="IPR015943">
    <property type="entry name" value="WD40/YVTN_repeat-like_dom_sf"/>
</dbReference>
<reference evidence="3" key="1">
    <citation type="submission" date="2006-10" db="EMBL/GenBank/DDBJ databases">
        <authorList>
            <person name="Amadeo P."/>
            <person name="Zhao Q."/>
            <person name="Wortman J."/>
            <person name="Fraser-Liggett C."/>
            <person name="Carlton J."/>
        </authorList>
    </citation>
    <scope>NUCLEOTIDE SEQUENCE</scope>
    <source>
        <strain evidence="3">G3</strain>
    </source>
</reference>
<dbReference type="GO" id="GO:0007035">
    <property type="term" value="P:vacuolar acidification"/>
    <property type="evidence" value="ECO:0000318"/>
    <property type="project" value="GO_Central"/>
</dbReference>
<dbReference type="GO" id="GO:0043291">
    <property type="term" value="C:RAVE complex"/>
    <property type="evidence" value="ECO:0000318"/>
    <property type="project" value="GO_Central"/>
</dbReference>
<dbReference type="Proteomes" id="UP000001542">
    <property type="component" value="Unassembled WGS sequence"/>
</dbReference>
<dbReference type="InterPro" id="IPR022033">
    <property type="entry name" value="Rav1p_C"/>
</dbReference>
<evidence type="ECO:0000313" key="4">
    <source>
        <dbReference type="Proteomes" id="UP000001542"/>
    </source>
</evidence>
<dbReference type="VEuPathDB" id="TrichDB:TVAG_076920"/>
<dbReference type="SUPFAM" id="SSF50978">
    <property type="entry name" value="WD40 repeat-like"/>
    <property type="match status" value="1"/>
</dbReference>
<evidence type="ECO:0000256" key="1">
    <source>
        <dbReference type="SAM" id="MobiDB-lite"/>
    </source>
</evidence>
<feature type="compositionally biased region" description="Acidic residues" evidence="1">
    <location>
        <begin position="1060"/>
        <end position="1072"/>
    </location>
</feature>
<dbReference type="InterPro" id="IPR036322">
    <property type="entry name" value="WD40_repeat_dom_sf"/>
</dbReference>
<accession>A2D9T9</accession>
<protein>
    <recommendedName>
        <fullName evidence="2">RAVE complex protein Rav1 C-terminal domain-containing protein</fullName>
    </recommendedName>
</protein>
<dbReference type="InterPro" id="IPR052208">
    <property type="entry name" value="DmX-like/RAVE_component"/>
</dbReference>
<dbReference type="Gene3D" id="2.130.10.10">
    <property type="entry name" value="YVTN repeat-like/Quinoprotein amine dehydrogenase"/>
    <property type="match status" value="3"/>
</dbReference>
<reference evidence="3" key="2">
    <citation type="journal article" date="2007" name="Science">
        <title>Draft genome sequence of the sexually transmitted pathogen Trichomonas vaginalis.</title>
        <authorList>
            <person name="Carlton J.M."/>
            <person name="Hirt R.P."/>
            <person name="Silva J.C."/>
            <person name="Delcher A.L."/>
            <person name="Schatz M."/>
            <person name="Zhao Q."/>
            <person name="Wortman J.R."/>
            <person name="Bidwell S.L."/>
            <person name="Alsmark U.C.M."/>
            <person name="Besteiro S."/>
            <person name="Sicheritz-Ponten T."/>
            <person name="Noel C.J."/>
            <person name="Dacks J.B."/>
            <person name="Foster P.G."/>
            <person name="Simillion C."/>
            <person name="Van de Peer Y."/>
            <person name="Miranda-Saavedra D."/>
            <person name="Barton G.J."/>
            <person name="Westrop G.D."/>
            <person name="Mueller S."/>
            <person name="Dessi D."/>
            <person name="Fiori P.L."/>
            <person name="Ren Q."/>
            <person name="Paulsen I."/>
            <person name="Zhang H."/>
            <person name="Bastida-Corcuera F.D."/>
            <person name="Simoes-Barbosa A."/>
            <person name="Brown M.T."/>
            <person name="Hayes R.D."/>
            <person name="Mukherjee M."/>
            <person name="Okumura C.Y."/>
            <person name="Schneider R."/>
            <person name="Smith A.J."/>
            <person name="Vanacova S."/>
            <person name="Villalvazo M."/>
            <person name="Haas B.J."/>
            <person name="Pertea M."/>
            <person name="Feldblyum T.V."/>
            <person name="Utterback T.R."/>
            <person name="Shu C.L."/>
            <person name="Osoegawa K."/>
            <person name="de Jong P.J."/>
            <person name="Hrdy I."/>
            <person name="Horvathova L."/>
            <person name="Zubacova Z."/>
            <person name="Dolezal P."/>
            <person name="Malik S.B."/>
            <person name="Logsdon J.M. Jr."/>
            <person name="Henze K."/>
            <person name="Gupta A."/>
            <person name="Wang C.C."/>
            <person name="Dunne R.L."/>
            <person name="Upcroft J.A."/>
            <person name="Upcroft P."/>
            <person name="White O."/>
            <person name="Salzberg S.L."/>
            <person name="Tang P."/>
            <person name="Chiu C.-H."/>
            <person name="Lee Y.-S."/>
            <person name="Embley T.M."/>
            <person name="Coombs G.H."/>
            <person name="Mottram J.C."/>
            <person name="Tachezy J."/>
            <person name="Fraser-Liggett C.M."/>
            <person name="Johnson P.J."/>
        </authorList>
    </citation>
    <scope>NUCLEOTIDE SEQUENCE [LARGE SCALE GENOMIC DNA]</scope>
    <source>
        <strain evidence="3">G3</strain>
    </source>
</reference>
<keyword evidence="4" id="KW-1185">Reference proteome</keyword>
<dbReference type="SMART" id="SM00320">
    <property type="entry name" value="WD40"/>
    <property type="match status" value="4"/>
</dbReference>
<dbReference type="VEuPathDB" id="TrichDB:TVAGG3_0291490"/>
<dbReference type="SUPFAM" id="SSF117289">
    <property type="entry name" value="Nucleoporin domain"/>
    <property type="match status" value="1"/>
</dbReference>
<evidence type="ECO:0000313" key="3">
    <source>
        <dbReference type="EMBL" id="EAY22945.1"/>
    </source>
</evidence>
<organism evidence="3 4">
    <name type="scientific">Trichomonas vaginalis (strain ATCC PRA-98 / G3)</name>
    <dbReference type="NCBI Taxonomy" id="412133"/>
    <lineage>
        <taxon>Eukaryota</taxon>
        <taxon>Metamonada</taxon>
        <taxon>Parabasalia</taxon>
        <taxon>Trichomonadida</taxon>
        <taxon>Trichomonadidae</taxon>
        <taxon>Trichomonas</taxon>
    </lineage>
</organism>
<dbReference type="PANTHER" id="PTHR13950:SF9">
    <property type="entry name" value="RABCONNECTIN-3A"/>
    <property type="match status" value="1"/>
</dbReference>
<dbReference type="EMBL" id="DS113181">
    <property type="protein sequence ID" value="EAY22945.1"/>
    <property type="molecule type" value="Genomic_DNA"/>
</dbReference>
<dbReference type="eggNOG" id="KOG1064">
    <property type="taxonomic scope" value="Eukaryota"/>
</dbReference>
<dbReference type="Pfam" id="PF12234">
    <property type="entry name" value="Rav1p_C"/>
    <property type="match status" value="1"/>
</dbReference>
<dbReference type="KEGG" id="tva:5468504"/>
<dbReference type="STRING" id="5722.A2D9T9"/>
<sequence>MSGSIIPSILKIPDAMLFSLPMNAKYPRSVSFSSSHVGMLMAYSSGNLIIVLSGAKYIKAILRGHQHEICTLSFERKNLHIVSCDVEGFIMFWHYQDSIWQNTRTIQVKNPLTDISWCAARQLICYSNANGLFLGNVADFDQNSTKLAKKSVFCQFFEDGSRIASHSYSKSLIVFTLQTKKFIPQVFKYTVNVTQFEFHPTEPMFMVITSDGKLRIYYQEFNKIFTCSTILSVPIPGRFVRPPALFNFHSHSENYSKIVFLTKEAQKIKITIDRKGRIITENAQSVFYHLQNQPGIVAMGLRSAFKTNEGTEAITVKYNRISVYSNTKNSFLFHRSPVIQSSFAPFSDNFFTRDEEKTLIFWPFNNPYSTARKAATNVEYAIWLDKETIVLLRENAFSKLKITDFKEIKIDFPEISNCSAFFIQNDEIYAICGSKIITKTENFEIGNYILFDFSKSFKTNFLFVATTEDDQVNCFLFPSFSKLDVEKREGKIDKISVFSLNSFVILSNPYIEIWNYIDSKFEMTFKFEFGSMKGLFCDTNKIGGRIFTFDDKRVYLIENSIIPFLDMKDVTSVAVNFLGHFVAISQTSMCLFPCWNSKISDIIKKIEYSEITNRKDVTLNVGYMNEDSHFLLALASKISHNFMMSPMISIKPSNEMKKHVDTTFSHLLEFSSIGHYDELNPQQIPAIPGQYTTSSALNIKSKVTDEVKKLSEISLSFVNQDLDLFGLRYLTSVKSSSWPSPYIGLWLSFSTKQSTVSDILQSTITVNDLTKFFLPITIEEQKTLISLCRKALTNTWAATKKVDPVALIYIALGNTKQIQKLYELLGDTQRSDFFGKDFSQEKWRKSALKNAYSSLSRQNFLMAAALFLVANDITSCCQICVDKLNDPILAFLVLRLVENGINGSEMTKFLKSAKWSDPTIPIMISKLRKSDSISDMILPLLLETNINQNLSSMGDRRISLYQFYHRLTGDISPLKKICFNLMNDGLYPLAKYLILLPKNRQIQTSVSLDITEKIQSENSSGEKSENSENFDDVFQKVTKVEVESVSSDEDFDFGSKMVDDDFSDDYDDYDEEEKPKSEPKEEEIETKEEIPVKTNNFEIIDEFVQFQIDNLTKFFVEKPSTDTNDTSLYALQFGFRKIAFPLMNDANKELMKHHLANFIDFCGSMFIKSALVPASPSKILNLCEELSLYISGQKVTFDLDNILKMHADKYAYAIFFGAVCAACWSFEPQFLEQLLSFKVNKKVDSSNISESNSLFDADIGSPRFPDTIPSLVMSFLRDDFSHSTNIESARFVVMFLIYKKMLNLTSKFTTDEPFLRLLNDRFESLQKSLELYQIAQMAPSKLNPNCDRHFLQNIPLFDIVKDEFMLSTRHFNEAHERAKLKIPLPAIFRNSKLMLNNPYTIMSPFDQITSLCLNPHDSDVAAISDGSKIAVLHLSQLGTIIVEDKQNLAEVFYLVPHPVFNHFIAISSENVLLIDFSGNVTDIKIEVPSNDRISDASFSPYGDKLSIICGEKILFYVFDIAEIQLTPFISLDLNGKPTCVDWISEDIAVASIKGDLFVVNTVSGNSHLVEFNNDWGDISSMVYCKEKKSIVIGTVNGYCVVVDVGEVFSPSFVMSLGNPVISISGFQGVFCVICEGCRMSFFSTWNLGTVETLNTSFECNTASVMQSFVIGGGESKMISVWQAI</sequence>
<name>A2D9T9_TRIV3</name>
<dbReference type="PANTHER" id="PTHR13950">
    <property type="entry name" value="RABCONNECTIN-RELATED"/>
    <property type="match status" value="1"/>
</dbReference>
<dbReference type="RefSeq" id="XP_001583931.1">
    <property type="nucleotide sequence ID" value="XM_001583881.1"/>
</dbReference>
<evidence type="ECO:0000259" key="2">
    <source>
        <dbReference type="Pfam" id="PF12234"/>
    </source>
</evidence>
<dbReference type="InParanoid" id="A2D9T9"/>
<gene>
    <name evidence="3" type="ORF">TVAG_076920</name>
</gene>
<feature type="region of interest" description="Disordered" evidence="1">
    <location>
        <begin position="1051"/>
        <end position="1087"/>
    </location>
</feature>
<proteinExistence type="predicted"/>
<dbReference type="OrthoDB" id="342131at2759"/>
<feature type="domain" description="RAVE complex protein Rav1 C-terminal" evidence="2">
    <location>
        <begin position="748"/>
        <end position="911"/>
    </location>
</feature>
<dbReference type="InterPro" id="IPR001680">
    <property type="entry name" value="WD40_rpt"/>
</dbReference>